<proteinExistence type="inferred from homology"/>
<evidence type="ECO:0000256" key="9">
    <source>
        <dbReference type="HAMAP-Rule" id="MF_00027"/>
    </source>
</evidence>
<comment type="domain">
    <text evidence="9">Comprises of two domains. The C-terminal domain contains the binding site for glutamine and catalyzes the hydrolysis of this substrate to glutamate and ammonia. The N-terminal domain is anticipated to bind ATP and hydrogenobyrinate and catalyzes the ultimate synthesis of the diamide product. The ammonia produced via the glutaminase domain is probably translocated to the adjacent domain via a molecular tunnel, where it reacts with an activated intermediate.</text>
</comment>
<dbReference type="Gene3D" id="3.40.50.300">
    <property type="entry name" value="P-loop containing nucleotide triphosphate hydrolases"/>
    <property type="match status" value="1"/>
</dbReference>
<dbReference type="NCBIfam" id="NF002204">
    <property type="entry name" value="PRK01077.1"/>
    <property type="match status" value="1"/>
</dbReference>
<organism evidence="12 13">
    <name type="scientific">Histidinibacterium lentulum</name>
    <dbReference type="NCBI Taxonomy" id="2480588"/>
    <lineage>
        <taxon>Bacteria</taxon>
        <taxon>Pseudomonadati</taxon>
        <taxon>Pseudomonadota</taxon>
        <taxon>Alphaproteobacteria</taxon>
        <taxon>Rhodobacterales</taxon>
        <taxon>Paracoccaceae</taxon>
        <taxon>Histidinibacterium</taxon>
    </lineage>
</organism>
<keyword evidence="3 9" id="KW-0169">Cobalamin biosynthesis</keyword>
<dbReference type="NCBIfam" id="TIGR00379">
    <property type="entry name" value="cobB"/>
    <property type="match status" value="1"/>
</dbReference>
<comment type="cofactor">
    <cofactor evidence="1 9">
        <name>Mg(2+)</name>
        <dbReference type="ChEBI" id="CHEBI:18420"/>
    </cofactor>
</comment>
<comment type="function">
    <text evidence="9">Catalyzes the ATP-dependent amidation of the two carboxylate groups at positions a and c of hydrogenobyrinate, using either L-glutamine or ammonia as the nitrogen source.</text>
</comment>
<name>A0A3N2RA14_9RHOB</name>
<dbReference type="SUPFAM" id="SSF52317">
    <property type="entry name" value="Class I glutamine amidotransferase-like"/>
    <property type="match status" value="1"/>
</dbReference>
<comment type="caution">
    <text evidence="12">The sequence shown here is derived from an EMBL/GenBank/DDBJ whole genome shotgun (WGS) entry which is preliminary data.</text>
</comment>
<dbReference type="RefSeq" id="WP_123640673.1">
    <property type="nucleotide sequence ID" value="NZ_ML119081.1"/>
</dbReference>
<evidence type="ECO:0000256" key="5">
    <source>
        <dbReference type="ARBA" id="ARBA00022741"/>
    </source>
</evidence>
<feature type="active site" description="Nucleophile" evidence="9">
    <location>
        <position position="318"/>
    </location>
</feature>
<evidence type="ECO:0000256" key="4">
    <source>
        <dbReference type="ARBA" id="ARBA00022598"/>
    </source>
</evidence>
<evidence type="ECO:0000256" key="8">
    <source>
        <dbReference type="ARBA" id="ARBA00022962"/>
    </source>
</evidence>
<keyword evidence="13" id="KW-1185">Reference proteome</keyword>
<comment type="catalytic activity">
    <reaction evidence="9">
        <text>hydrogenobyrinate + 2 L-glutamine + 2 ATP + 2 H2O = hydrogenobyrinate a,c-diamide + 2 L-glutamate + 2 ADP + 2 phosphate + 2 H(+)</text>
        <dbReference type="Rhea" id="RHEA:12544"/>
        <dbReference type="ChEBI" id="CHEBI:15377"/>
        <dbReference type="ChEBI" id="CHEBI:15378"/>
        <dbReference type="ChEBI" id="CHEBI:29985"/>
        <dbReference type="ChEBI" id="CHEBI:30616"/>
        <dbReference type="ChEBI" id="CHEBI:43474"/>
        <dbReference type="ChEBI" id="CHEBI:58359"/>
        <dbReference type="ChEBI" id="CHEBI:77873"/>
        <dbReference type="ChEBI" id="CHEBI:77874"/>
        <dbReference type="ChEBI" id="CHEBI:456216"/>
        <dbReference type="EC" id="6.3.5.9"/>
    </reaction>
</comment>
<feature type="domain" description="CobQ/CobB/MinD/ParA nucleotide binding" evidence="10">
    <location>
        <begin position="6"/>
        <end position="185"/>
    </location>
</feature>
<sequence>MPRGLVLAAPSSGSGKTTVTLGLLRALSRRGIPVRGAKSGPDYIDPAFHGAACGVPSVNLDAWAMTPDRLRALASGEGLLLIEGAMGLFDGAPPEGRGATADLARLLGLPVILVVDAARQSHSVAALVRGFRDHDPSVRLAGVLLNRVGSPRHEAMLRAALSPLGLPVLGALPRNPALALPERHLGLVQAAEHPALEAFLEDAAASIADHIDLSALIALAAPFESAALPPRPRPRHIAVARDAAFSFLYPHLLRDWHEAGTRVRFFSPLADEPVPGDVDLVYLPGGYPELHAARLAAAKTFMHSLKDASQITEIYGECGGYMTLGESLTDAEGTRHRMAGLLGLATSFAERRLHLGYRRLTPLAGPFKTPCTGHEFHYATTLGAEGPPLWRAEDAEGTPLPDMGLCEGRVSGSFAHIIDMT</sequence>
<dbReference type="GO" id="GO:0043802">
    <property type="term" value="F:hydrogenobyrinic acid a,c-diamide synthase (glutamine-hydrolysing) activity"/>
    <property type="evidence" value="ECO:0007669"/>
    <property type="project" value="UniProtKB-UniRule"/>
</dbReference>
<reference evidence="12 13" key="1">
    <citation type="submission" date="2018-10" db="EMBL/GenBank/DDBJ databases">
        <title>Histidinibacterium lentulum gen. nov., sp. nov., a marine bacterium from the culture broth of Picochlorum sp. 122.</title>
        <authorList>
            <person name="Wang G."/>
        </authorList>
    </citation>
    <scope>NUCLEOTIDE SEQUENCE [LARGE SCALE GENOMIC DNA]</scope>
    <source>
        <strain evidence="12 13">B17</strain>
    </source>
</reference>
<dbReference type="EC" id="6.3.5.9" evidence="9"/>
<dbReference type="PANTHER" id="PTHR43873:SF1">
    <property type="entry name" value="COBYRINATE A,C-DIAMIDE SYNTHASE"/>
    <property type="match status" value="1"/>
</dbReference>
<evidence type="ECO:0000256" key="3">
    <source>
        <dbReference type="ARBA" id="ARBA00022573"/>
    </source>
</evidence>
<keyword evidence="5 9" id="KW-0547">Nucleotide-binding</keyword>
<comment type="similarity">
    <text evidence="9">Belongs to the CobB/CbiA family.</text>
</comment>
<comment type="miscellaneous">
    <text evidence="9">The a and c carboxylates of hydrogenobyrinate are activated for nucleophilic attack via formation of a phosphorylated intermediate by ATP. CobB catalyzes first the amidation of the c-carboxylate, and then that of the a-carboxylate.</text>
</comment>
<comment type="similarity">
    <text evidence="2">Belongs to the CobB/CobQ family. CobQ subfamily.</text>
</comment>
<dbReference type="InterPro" id="IPR011698">
    <property type="entry name" value="GATase_3"/>
</dbReference>
<dbReference type="GO" id="GO:0009236">
    <property type="term" value="P:cobalamin biosynthetic process"/>
    <property type="evidence" value="ECO:0007669"/>
    <property type="project" value="UniProtKB-UniRule"/>
</dbReference>
<dbReference type="EMBL" id="RDRB01000001">
    <property type="protein sequence ID" value="ROU04268.1"/>
    <property type="molecule type" value="Genomic_DNA"/>
</dbReference>
<dbReference type="PROSITE" id="PS51274">
    <property type="entry name" value="GATASE_COBBQ"/>
    <property type="match status" value="1"/>
</dbReference>
<feature type="domain" description="CobB/CobQ-like glutamine amidotransferase" evidence="11">
    <location>
        <begin position="237"/>
        <end position="418"/>
    </location>
</feature>
<dbReference type="InterPro" id="IPR004484">
    <property type="entry name" value="CbiA/CobB_synth"/>
</dbReference>
<protein>
    <recommendedName>
        <fullName evidence="9">Hydrogenobyrinate a,c-diamide synthase</fullName>
        <ecNumber evidence="9">6.3.5.9</ecNumber>
    </recommendedName>
    <alternativeName>
        <fullName evidence="9">Hydrogenobyrinic acid a,c-diamide synthase</fullName>
    </alternativeName>
</protein>
<evidence type="ECO:0000256" key="7">
    <source>
        <dbReference type="ARBA" id="ARBA00022842"/>
    </source>
</evidence>
<dbReference type="OrthoDB" id="9764035at2"/>
<dbReference type="CDD" id="cd05388">
    <property type="entry name" value="CobB_N"/>
    <property type="match status" value="1"/>
</dbReference>
<keyword evidence="7 9" id="KW-0460">Magnesium</keyword>
<dbReference type="SUPFAM" id="SSF52540">
    <property type="entry name" value="P-loop containing nucleoside triphosphate hydrolases"/>
    <property type="match status" value="1"/>
</dbReference>
<gene>
    <name evidence="9" type="primary">cobB</name>
    <name evidence="12" type="ORF">EAT49_02445</name>
</gene>
<dbReference type="InterPro" id="IPR027417">
    <property type="entry name" value="P-loop_NTPase"/>
</dbReference>
<evidence type="ECO:0000259" key="10">
    <source>
        <dbReference type="Pfam" id="PF01656"/>
    </source>
</evidence>
<dbReference type="PANTHER" id="PTHR43873">
    <property type="entry name" value="COBYRINATE A,C-DIAMIDE SYNTHASE"/>
    <property type="match status" value="1"/>
</dbReference>
<evidence type="ECO:0000259" key="11">
    <source>
        <dbReference type="Pfam" id="PF07685"/>
    </source>
</evidence>
<accession>A0A3N2RA14</accession>
<keyword evidence="4 9" id="KW-0436">Ligase</keyword>
<dbReference type="AlphaFoldDB" id="A0A3N2RA14"/>
<evidence type="ECO:0000313" key="12">
    <source>
        <dbReference type="EMBL" id="ROU04268.1"/>
    </source>
</evidence>
<evidence type="ECO:0000313" key="13">
    <source>
        <dbReference type="Proteomes" id="UP000268016"/>
    </source>
</evidence>
<evidence type="ECO:0000256" key="2">
    <source>
        <dbReference type="ARBA" id="ARBA00006205"/>
    </source>
</evidence>
<keyword evidence="6 9" id="KW-0067">ATP-binding</keyword>
<keyword evidence="8 9" id="KW-0315">Glutamine amidotransferase</keyword>
<dbReference type="GO" id="GO:0005524">
    <property type="term" value="F:ATP binding"/>
    <property type="evidence" value="ECO:0007669"/>
    <property type="project" value="UniProtKB-UniRule"/>
</dbReference>
<dbReference type="InterPro" id="IPR002586">
    <property type="entry name" value="CobQ/CobB/MinD/ParA_Nub-bd_dom"/>
</dbReference>
<evidence type="ECO:0000256" key="6">
    <source>
        <dbReference type="ARBA" id="ARBA00022840"/>
    </source>
</evidence>
<feature type="site" description="Increases nucleophilicity of active site Cys" evidence="9">
    <location>
        <position position="416"/>
    </location>
</feature>
<dbReference type="UniPathway" id="UPA00148">
    <property type="reaction ID" value="UER00220"/>
</dbReference>
<evidence type="ECO:0000256" key="1">
    <source>
        <dbReference type="ARBA" id="ARBA00001946"/>
    </source>
</evidence>
<dbReference type="Pfam" id="PF01656">
    <property type="entry name" value="CbiA"/>
    <property type="match status" value="1"/>
</dbReference>
<dbReference type="InterPro" id="IPR029062">
    <property type="entry name" value="Class_I_gatase-like"/>
</dbReference>
<comment type="pathway">
    <text evidence="9">Cofactor biosynthesis; adenosylcobalamin biosynthesis; cob(II)yrinate a,c-diamide from precorrin-2 (aerobic route): step 9/10.</text>
</comment>
<dbReference type="GO" id="GO:0042242">
    <property type="term" value="F:cobyrinic acid a,c-diamide synthase activity"/>
    <property type="evidence" value="ECO:0007669"/>
    <property type="project" value="InterPro"/>
</dbReference>
<dbReference type="HAMAP" id="MF_00027">
    <property type="entry name" value="CobB_CbiA"/>
    <property type="match status" value="1"/>
</dbReference>
<dbReference type="Proteomes" id="UP000268016">
    <property type="component" value="Unassembled WGS sequence"/>
</dbReference>
<dbReference type="Pfam" id="PF07685">
    <property type="entry name" value="GATase_3"/>
    <property type="match status" value="1"/>
</dbReference>